<feature type="transmembrane region" description="Helical" evidence="5">
    <location>
        <begin position="181"/>
        <end position="201"/>
    </location>
</feature>
<evidence type="ECO:0000313" key="8">
    <source>
        <dbReference type="Proteomes" id="UP000567179"/>
    </source>
</evidence>
<dbReference type="GO" id="GO:0008610">
    <property type="term" value="P:lipid biosynthetic process"/>
    <property type="evidence" value="ECO:0007669"/>
    <property type="project" value="InterPro"/>
</dbReference>
<comment type="subcellular location">
    <subcellularLocation>
        <location evidence="1">Membrane</location>
    </subcellularLocation>
</comment>
<dbReference type="GO" id="GO:0005506">
    <property type="term" value="F:iron ion binding"/>
    <property type="evidence" value="ECO:0007669"/>
    <property type="project" value="InterPro"/>
</dbReference>
<evidence type="ECO:0000256" key="3">
    <source>
        <dbReference type="ARBA" id="ARBA00022989"/>
    </source>
</evidence>
<feature type="domain" description="Fatty acid hydroxylase" evidence="6">
    <location>
        <begin position="187"/>
        <end position="315"/>
    </location>
</feature>
<evidence type="ECO:0000256" key="4">
    <source>
        <dbReference type="ARBA" id="ARBA00023136"/>
    </source>
</evidence>
<keyword evidence="8" id="KW-1185">Reference proteome</keyword>
<feature type="transmembrane region" description="Helical" evidence="5">
    <location>
        <begin position="96"/>
        <end position="123"/>
    </location>
</feature>
<comment type="caution">
    <text evidence="7">The sequence shown here is derived from an EMBL/GenBank/DDBJ whole genome shotgun (WGS) entry which is preliminary data.</text>
</comment>
<dbReference type="GO" id="GO:0016491">
    <property type="term" value="F:oxidoreductase activity"/>
    <property type="evidence" value="ECO:0007669"/>
    <property type="project" value="InterPro"/>
</dbReference>
<evidence type="ECO:0000313" key="7">
    <source>
        <dbReference type="EMBL" id="KAF5327367.1"/>
    </source>
</evidence>
<dbReference type="EMBL" id="JAACJJ010000014">
    <property type="protein sequence ID" value="KAF5327367.1"/>
    <property type="molecule type" value="Genomic_DNA"/>
</dbReference>
<keyword evidence="2 5" id="KW-0812">Transmembrane</keyword>
<protein>
    <recommendedName>
        <fullName evidence="6">Fatty acid hydroxylase domain-containing protein</fullName>
    </recommendedName>
</protein>
<gene>
    <name evidence="7" type="ORF">D9619_004467</name>
</gene>
<dbReference type="InterPro" id="IPR006694">
    <property type="entry name" value="Fatty_acid_hydroxylase"/>
</dbReference>
<accession>A0A8H5BS66</accession>
<keyword evidence="3 5" id="KW-1133">Transmembrane helix</keyword>
<evidence type="ECO:0000256" key="5">
    <source>
        <dbReference type="SAM" id="Phobius"/>
    </source>
</evidence>
<proteinExistence type="predicted"/>
<dbReference type="Proteomes" id="UP000567179">
    <property type="component" value="Unassembled WGS sequence"/>
</dbReference>
<evidence type="ECO:0000256" key="1">
    <source>
        <dbReference type="ARBA" id="ARBA00004370"/>
    </source>
</evidence>
<reference evidence="7 8" key="1">
    <citation type="journal article" date="2020" name="ISME J.">
        <title>Uncovering the hidden diversity of litter-decomposition mechanisms in mushroom-forming fungi.</title>
        <authorList>
            <person name="Floudas D."/>
            <person name="Bentzer J."/>
            <person name="Ahren D."/>
            <person name="Johansson T."/>
            <person name="Persson P."/>
            <person name="Tunlid A."/>
        </authorList>
    </citation>
    <scope>NUCLEOTIDE SEQUENCE [LARGE SCALE GENOMIC DNA]</scope>
    <source>
        <strain evidence="7 8">CBS 101986</strain>
    </source>
</reference>
<sequence length="338" mass="39651">MDLILQIADEWVFDRVWANLVPLSAFEVSQESIRTLNSTASYLPLAGASATSKWAQLVSQLPHPPLSQHDLLRISSNPQSIPLASAWPREYIPRQLLSLFVLTLIGIHVLYFLFAGLSYKYIFNHEMMRHPRFLKNQVRLEIQTSLRAFPVMTLLTLPWFQAEVMGKSLLYDGLDTYGYTYLFASIPLYLVFTDYGIYWIHRWLHLPFLYKYIHKPHHKWLIPTPFGSHAFHPVDGYMQSLPYHIFIFVFPLHRVLYLTLFVLVNFWSIFIHDSDMITGHMFEKVINGPAHHTLHHLYFTVNYGQYFTWADRFGGSYRQPHSSLDPYLQVKALDEKED</sequence>
<organism evidence="7 8">
    <name type="scientific">Psilocybe cf. subviscida</name>
    <dbReference type="NCBI Taxonomy" id="2480587"/>
    <lineage>
        <taxon>Eukaryota</taxon>
        <taxon>Fungi</taxon>
        <taxon>Dikarya</taxon>
        <taxon>Basidiomycota</taxon>
        <taxon>Agaricomycotina</taxon>
        <taxon>Agaricomycetes</taxon>
        <taxon>Agaricomycetidae</taxon>
        <taxon>Agaricales</taxon>
        <taxon>Agaricineae</taxon>
        <taxon>Strophariaceae</taxon>
        <taxon>Psilocybe</taxon>
    </lineage>
</organism>
<dbReference type="InterPro" id="IPR050307">
    <property type="entry name" value="Sterol_Desaturase_Related"/>
</dbReference>
<evidence type="ECO:0000259" key="6">
    <source>
        <dbReference type="Pfam" id="PF04116"/>
    </source>
</evidence>
<feature type="transmembrane region" description="Helical" evidence="5">
    <location>
        <begin position="245"/>
        <end position="267"/>
    </location>
</feature>
<dbReference type="Pfam" id="PF04116">
    <property type="entry name" value="FA_hydroxylase"/>
    <property type="match status" value="1"/>
</dbReference>
<dbReference type="GO" id="GO:0016020">
    <property type="term" value="C:membrane"/>
    <property type="evidence" value="ECO:0007669"/>
    <property type="project" value="UniProtKB-SubCell"/>
</dbReference>
<dbReference type="PANTHER" id="PTHR11863">
    <property type="entry name" value="STEROL DESATURASE"/>
    <property type="match status" value="1"/>
</dbReference>
<dbReference type="OrthoDB" id="6354873at2759"/>
<evidence type="ECO:0000256" key="2">
    <source>
        <dbReference type="ARBA" id="ARBA00022692"/>
    </source>
</evidence>
<keyword evidence="4 5" id="KW-0472">Membrane</keyword>
<name>A0A8H5BS66_9AGAR</name>
<dbReference type="AlphaFoldDB" id="A0A8H5BS66"/>